<dbReference type="AlphaFoldDB" id="A0A1B7HQE6"/>
<gene>
    <name evidence="1" type="ORF">M977_03868</name>
</gene>
<comment type="caution">
    <text evidence="1">The sequence shown here is derived from an EMBL/GenBank/DDBJ whole genome shotgun (WGS) entry which is preliminary data.</text>
</comment>
<organism evidence="1 2">
    <name type="scientific">Buttiauxella gaviniae ATCC 51604</name>
    <dbReference type="NCBI Taxonomy" id="1354253"/>
    <lineage>
        <taxon>Bacteria</taxon>
        <taxon>Pseudomonadati</taxon>
        <taxon>Pseudomonadota</taxon>
        <taxon>Gammaproteobacteria</taxon>
        <taxon>Enterobacterales</taxon>
        <taxon>Enterobacteriaceae</taxon>
        <taxon>Buttiauxella</taxon>
    </lineage>
</organism>
<evidence type="ECO:0000313" key="1">
    <source>
        <dbReference type="EMBL" id="OAT17862.1"/>
    </source>
</evidence>
<evidence type="ECO:0000313" key="2">
    <source>
        <dbReference type="Proteomes" id="UP000078504"/>
    </source>
</evidence>
<protein>
    <submittedName>
        <fullName evidence="1">Uncharacterized protein</fullName>
    </submittedName>
</protein>
<dbReference type="Proteomes" id="UP000078504">
    <property type="component" value="Unassembled WGS sequence"/>
</dbReference>
<accession>A0A1B7HQE6</accession>
<name>A0A1B7HQE6_9ENTR</name>
<reference evidence="1 2" key="1">
    <citation type="submission" date="2016-04" db="EMBL/GenBank/DDBJ databases">
        <title>ATOL: Assembling a taxonomically balanced genome-scale reconstruction of the evolutionary history of the Enterobacteriaceae.</title>
        <authorList>
            <person name="Plunkett G.III."/>
            <person name="Neeno-Eckwall E.C."/>
            <person name="Glasner J.D."/>
            <person name="Perna N.T."/>
        </authorList>
    </citation>
    <scope>NUCLEOTIDE SEQUENCE [LARGE SCALE GENOMIC DNA]</scope>
    <source>
        <strain evidence="1 2">ATCC 51604</strain>
    </source>
</reference>
<proteinExistence type="predicted"/>
<dbReference type="EMBL" id="LXEP01000034">
    <property type="protein sequence ID" value="OAT17862.1"/>
    <property type="molecule type" value="Genomic_DNA"/>
</dbReference>
<sequence>MGLSTAPKCFSCMEVMGRKLAGSDVNGAIQGELFFVIILEDL</sequence>